<evidence type="ECO:0000256" key="4">
    <source>
        <dbReference type="ARBA" id="ARBA00007014"/>
    </source>
</evidence>
<comment type="caution">
    <text evidence="21">The sequence shown here is derived from an EMBL/GenBank/DDBJ whole genome shotgun (WGS) entry which is preliminary data.</text>
</comment>
<dbReference type="InterPro" id="IPR035601">
    <property type="entry name" value="MPP5_SH3"/>
</dbReference>
<dbReference type="Pfam" id="PF07653">
    <property type="entry name" value="SH3_2"/>
    <property type="match status" value="1"/>
</dbReference>
<accession>A0A8S4B6T6</accession>
<dbReference type="InterPro" id="IPR001452">
    <property type="entry name" value="SH3_domain"/>
</dbReference>
<dbReference type="InterPro" id="IPR001478">
    <property type="entry name" value="PDZ"/>
</dbReference>
<dbReference type="SMART" id="SM00569">
    <property type="entry name" value="L27"/>
    <property type="match status" value="2"/>
</dbReference>
<dbReference type="InterPro" id="IPR008145">
    <property type="entry name" value="GK/Ca_channel_bsu"/>
</dbReference>
<dbReference type="InterPro" id="IPR004172">
    <property type="entry name" value="L27_dom"/>
</dbReference>
<dbReference type="InterPro" id="IPR036028">
    <property type="entry name" value="SH3-like_dom_sf"/>
</dbReference>
<evidence type="ECO:0000256" key="6">
    <source>
        <dbReference type="ARBA" id="ARBA00022443"/>
    </source>
</evidence>
<evidence type="ECO:0000256" key="8">
    <source>
        <dbReference type="ARBA" id="ARBA00022737"/>
    </source>
</evidence>
<dbReference type="SUPFAM" id="SSF50044">
    <property type="entry name" value="SH3-domain"/>
    <property type="match status" value="1"/>
</dbReference>
<dbReference type="FunFam" id="3.40.50.300:FF:000469">
    <property type="entry name" value="MAGUK p55 subfamily member 5"/>
    <property type="match status" value="1"/>
</dbReference>
<dbReference type="PANTHER" id="PTHR23122">
    <property type="entry name" value="MEMBRANE-ASSOCIATED GUANYLATE KINASE MAGUK"/>
    <property type="match status" value="1"/>
</dbReference>
<evidence type="ECO:0000256" key="9">
    <source>
        <dbReference type="ARBA" id="ARBA00022741"/>
    </source>
</evidence>
<dbReference type="GO" id="GO:0005524">
    <property type="term" value="F:ATP binding"/>
    <property type="evidence" value="ECO:0007669"/>
    <property type="project" value="UniProtKB-KW"/>
</dbReference>
<dbReference type="Gene3D" id="2.30.30.40">
    <property type="entry name" value="SH3 Domains"/>
    <property type="match status" value="1"/>
</dbReference>
<keyword evidence="8" id="KW-0677">Repeat</keyword>
<evidence type="ECO:0000259" key="18">
    <source>
        <dbReference type="PROSITE" id="PS50052"/>
    </source>
</evidence>
<dbReference type="SMART" id="SM00228">
    <property type="entry name" value="PDZ"/>
    <property type="match status" value="1"/>
</dbReference>
<dbReference type="Pfam" id="PF00625">
    <property type="entry name" value="Guanylate_kin"/>
    <property type="match status" value="1"/>
</dbReference>
<evidence type="ECO:0000313" key="21">
    <source>
        <dbReference type="EMBL" id="CAG5927894.1"/>
    </source>
</evidence>
<evidence type="ECO:0000256" key="12">
    <source>
        <dbReference type="ARBA" id="ARBA00023136"/>
    </source>
</evidence>
<protein>
    <recommendedName>
        <fullName evidence="13">Protein PALS1</fullName>
    </recommendedName>
    <alternativeName>
        <fullName evidence="14">Protein associated with Lin-7 1</fullName>
    </alternativeName>
</protein>
<dbReference type="Gene3D" id="2.30.42.10">
    <property type="match status" value="1"/>
</dbReference>
<evidence type="ECO:0000259" key="20">
    <source>
        <dbReference type="PROSITE" id="PS51022"/>
    </source>
</evidence>
<dbReference type="Pfam" id="PF00595">
    <property type="entry name" value="PDZ"/>
    <property type="match status" value="1"/>
</dbReference>
<dbReference type="PROSITE" id="PS50002">
    <property type="entry name" value="SH3"/>
    <property type="match status" value="1"/>
</dbReference>
<sequence length="650" mass="73943">MITSHMNGYVQEASGQAMNHRERAVDCPGEDSSLAKTPNCSAQMERIQHYQEELRKRREEDSKGKHDIDSNASLRLKKLAQNPKVGIDNPTFEGKENAPKDMSSPDVVVELEELLQALKLAQLNLNDAQSQQDVDLIMQFLAKEEFKTAYTIYTVLSQQMCKVSPTLPLTAQAQDLCQEVQRILQSGQPKEGLELKALLTNPHLQALIQAHDTVAGQEMTEEIVTQYLGETVKLVRLEKTKDTPLGATVRNDMDSVVVSRVVKGGAAERSGLLSEGDEILEINGIPIRGKHINEVHDLLQQMQGTLTFLLIPSSHVKPAPHRQTVIHVRAHFDYDPSEDPFVPCRELGLSFQKGDILHVISQDDPNWWQAYRDGDEDNQPLAGLIPGKSFQQQRETLKKTITDKNQDQQGKLWCSKKNKKQKKRNTVNLNKNIDYDDILTYEEMSLYHQPANRKRPIALIGPPNSGHDELRRRLLSIEPEKFAVAIPHTTRNPRIHERIGREYHFVNRTAFETDLAAGKFIESGEYEKNLYGTSTDSVRHVVNSGRICLLCLHTRSLRVLRSSNLKPYVIFIAPPSQERLRTLLATEGKTPKPEELREVIEKAREMEHNFGHFFDATIVNMDPDQVFHELRRLIDKLDTEPQWVPTSWLC</sequence>
<reference evidence="21" key="1">
    <citation type="submission" date="2021-05" db="EMBL/GenBank/DDBJ databases">
        <authorList>
            <person name="Tigano A."/>
        </authorList>
    </citation>
    <scope>NUCLEOTIDE SEQUENCE</scope>
</reference>
<keyword evidence="6 15" id="KW-0728">SH3 domain</keyword>
<dbReference type="FunFam" id="2.30.42.10:FF:000088">
    <property type="entry name" value="MAGUK p55 subfamily member 5"/>
    <property type="match status" value="1"/>
</dbReference>
<evidence type="ECO:0000256" key="7">
    <source>
        <dbReference type="ARBA" id="ARBA00022475"/>
    </source>
</evidence>
<evidence type="ECO:0000256" key="15">
    <source>
        <dbReference type="PROSITE-ProRule" id="PRU00192"/>
    </source>
</evidence>
<dbReference type="InterPro" id="IPR015145">
    <property type="entry name" value="L27_N"/>
</dbReference>
<dbReference type="SMART" id="SM00326">
    <property type="entry name" value="SH3"/>
    <property type="match status" value="1"/>
</dbReference>
<keyword evidence="22" id="KW-1185">Reference proteome</keyword>
<dbReference type="InterPro" id="IPR027417">
    <property type="entry name" value="P-loop_NTPase"/>
</dbReference>
<dbReference type="SUPFAM" id="SSF101288">
    <property type="entry name" value="L27 domain"/>
    <property type="match status" value="2"/>
</dbReference>
<evidence type="ECO:0000256" key="16">
    <source>
        <dbReference type="SAM" id="MobiDB-lite"/>
    </source>
</evidence>
<dbReference type="InterPro" id="IPR036892">
    <property type="entry name" value="L27_dom_sf"/>
</dbReference>
<dbReference type="PROSITE" id="PS00856">
    <property type="entry name" value="GUANYLATE_KINASE_1"/>
    <property type="match status" value="1"/>
</dbReference>
<evidence type="ECO:0000256" key="10">
    <source>
        <dbReference type="ARBA" id="ARBA00022840"/>
    </source>
</evidence>
<feature type="domain" description="L27" evidence="20">
    <location>
        <begin position="166"/>
        <end position="222"/>
    </location>
</feature>
<gene>
    <name evidence="21" type="ORF">MMEN_LOCUS11573</name>
</gene>
<comment type="subcellular location">
    <subcellularLocation>
        <location evidence="2">Apical cell membrane</location>
    </subcellularLocation>
    <subcellularLocation>
        <location evidence="3">Cell junction</location>
        <location evidence="3">Tight junction</location>
    </subcellularLocation>
    <subcellularLocation>
        <location evidence="1">Cell membrane</location>
        <topology evidence="1">Peripheral membrane protein</topology>
    </subcellularLocation>
</comment>
<keyword evidence="12" id="KW-0472">Membrane</keyword>
<evidence type="ECO:0000259" key="19">
    <source>
        <dbReference type="PROSITE" id="PS50106"/>
    </source>
</evidence>
<dbReference type="InterPro" id="IPR014775">
    <property type="entry name" value="L27_C"/>
</dbReference>
<dbReference type="InterPro" id="IPR020590">
    <property type="entry name" value="Guanylate_kinase_CS"/>
</dbReference>
<evidence type="ECO:0000256" key="5">
    <source>
        <dbReference type="ARBA" id="ARBA00022427"/>
    </source>
</evidence>
<dbReference type="Gene3D" id="1.10.287.650">
    <property type="entry name" value="L27 domain"/>
    <property type="match status" value="2"/>
</dbReference>
<feature type="domain" description="PDZ" evidence="19">
    <location>
        <begin position="234"/>
        <end position="314"/>
    </location>
</feature>
<dbReference type="Gene3D" id="3.40.50.300">
    <property type="entry name" value="P-loop containing nucleotide triphosphate hydrolases"/>
    <property type="match status" value="1"/>
</dbReference>
<feature type="domain" description="Guanylate kinase-like" evidence="18">
    <location>
        <begin position="454"/>
        <end position="635"/>
    </location>
</feature>
<keyword evidence="11" id="KW-0965">Cell junction</keyword>
<dbReference type="GO" id="GO:0005923">
    <property type="term" value="C:bicellular tight junction"/>
    <property type="evidence" value="ECO:0007669"/>
    <property type="project" value="UniProtKB-SubCell"/>
</dbReference>
<evidence type="ECO:0000256" key="3">
    <source>
        <dbReference type="ARBA" id="ARBA00004435"/>
    </source>
</evidence>
<evidence type="ECO:0000256" key="13">
    <source>
        <dbReference type="ARBA" id="ARBA00024392"/>
    </source>
</evidence>
<dbReference type="SMART" id="SM00072">
    <property type="entry name" value="GuKc"/>
    <property type="match status" value="1"/>
</dbReference>
<keyword evidence="5" id="KW-0796">Tight junction</keyword>
<organism evidence="21 22">
    <name type="scientific">Menidia menidia</name>
    <name type="common">Atlantic silverside</name>
    <dbReference type="NCBI Taxonomy" id="238744"/>
    <lineage>
        <taxon>Eukaryota</taxon>
        <taxon>Metazoa</taxon>
        <taxon>Chordata</taxon>
        <taxon>Craniata</taxon>
        <taxon>Vertebrata</taxon>
        <taxon>Euteleostomi</taxon>
        <taxon>Actinopterygii</taxon>
        <taxon>Neopterygii</taxon>
        <taxon>Teleostei</taxon>
        <taxon>Neoteleostei</taxon>
        <taxon>Acanthomorphata</taxon>
        <taxon>Ovalentaria</taxon>
        <taxon>Atherinomorphae</taxon>
        <taxon>Atheriniformes</taxon>
        <taxon>Atherinopsidae</taxon>
        <taxon>Menidiinae</taxon>
        <taxon>Menidia</taxon>
    </lineage>
</organism>
<evidence type="ECO:0000313" key="22">
    <source>
        <dbReference type="Proteomes" id="UP000677803"/>
    </source>
</evidence>
<dbReference type="SUPFAM" id="SSF50156">
    <property type="entry name" value="PDZ domain-like"/>
    <property type="match status" value="1"/>
</dbReference>
<dbReference type="Pfam" id="PF09060">
    <property type="entry name" value="L27_N"/>
    <property type="match status" value="1"/>
</dbReference>
<dbReference type="Proteomes" id="UP000677803">
    <property type="component" value="Unassembled WGS sequence"/>
</dbReference>
<dbReference type="EMBL" id="CAJRST010012224">
    <property type="protein sequence ID" value="CAG5927894.1"/>
    <property type="molecule type" value="Genomic_DNA"/>
</dbReference>
<dbReference type="InterPro" id="IPR008144">
    <property type="entry name" value="Guanylate_kin-like_dom"/>
</dbReference>
<dbReference type="InterPro" id="IPR036034">
    <property type="entry name" value="PDZ_sf"/>
</dbReference>
<comment type="similarity">
    <text evidence="4">Belongs to the MAGUK family.</text>
</comment>
<dbReference type="SUPFAM" id="SSF52540">
    <property type="entry name" value="P-loop containing nucleoside triphosphate hydrolases"/>
    <property type="match status" value="1"/>
</dbReference>
<dbReference type="Pfam" id="PF02828">
    <property type="entry name" value="L27"/>
    <property type="match status" value="1"/>
</dbReference>
<evidence type="ECO:0000256" key="14">
    <source>
        <dbReference type="ARBA" id="ARBA00031033"/>
    </source>
</evidence>
<keyword evidence="7" id="KW-1003">Cell membrane</keyword>
<dbReference type="CDD" id="cd00071">
    <property type="entry name" value="GMPK"/>
    <property type="match status" value="1"/>
</dbReference>
<dbReference type="CDD" id="cd12036">
    <property type="entry name" value="SH3_MPP5"/>
    <property type="match status" value="1"/>
</dbReference>
<evidence type="ECO:0000256" key="1">
    <source>
        <dbReference type="ARBA" id="ARBA00004202"/>
    </source>
</evidence>
<evidence type="ECO:0000256" key="2">
    <source>
        <dbReference type="ARBA" id="ARBA00004221"/>
    </source>
</evidence>
<proteinExistence type="inferred from homology"/>
<dbReference type="AlphaFoldDB" id="A0A8S4B6T6"/>
<dbReference type="PROSITE" id="PS51022">
    <property type="entry name" value="L27"/>
    <property type="match status" value="1"/>
</dbReference>
<dbReference type="PROSITE" id="PS50106">
    <property type="entry name" value="PDZ"/>
    <property type="match status" value="1"/>
</dbReference>
<dbReference type="OrthoDB" id="43580at2759"/>
<dbReference type="InterPro" id="IPR050716">
    <property type="entry name" value="MAGUK"/>
</dbReference>
<name>A0A8S4B6T6_9TELE</name>
<evidence type="ECO:0000256" key="11">
    <source>
        <dbReference type="ARBA" id="ARBA00022949"/>
    </source>
</evidence>
<feature type="region of interest" description="Disordered" evidence="16">
    <location>
        <begin position="14"/>
        <end position="37"/>
    </location>
</feature>
<dbReference type="GO" id="GO:0016324">
    <property type="term" value="C:apical plasma membrane"/>
    <property type="evidence" value="ECO:0007669"/>
    <property type="project" value="UniProtKB-SubCell"/>
</dbReference>
<feature type="domain" description="SH3" evidence="17">
    <location>
        <begin position="323"/>
        <end position="395"/>
    </location>
</feature>
<dbReference type="PROSITE" id="PS50052">
    <property type="entry name" value="GUANYLATE_KINASE_2"/>
    <property type="match status" value="1"/>
</dbReference>
<evidence type="ECO:0000259" key="17">
    <source>
        <dbReference type="PROSITE" id="PS50002"/>
    </source>
</evidence>
<dbReference type="CDD" id="cd06798">
    <property type="entry name" value="PDZ_MPP5-like"/>
    <property type="match status" value="1"/>
</dbReference>
<keyword evidence="9" id="KW-0547">Nucleotide-binding</keyword>
<keyword evidence="10" id="KW-0067">ATP-binding</keyword>